<dbReference type="PROSITE" id="PS51257">
    <property type="entry name" value="PROKAR_LIPOPROTEIN"/>
    <property type="match status" value="1"/>
</dbReference>
<comment type="caution">
    <text evidence="1">The sequence shown here is derived from an EMBL/GenBank/DDBJ whole genome shotgun (WGS) entry which is preliminary data.</text>
</comment>
<organism evidence="1 2">
    <name type="scientific">Protopolystoma xenopodis</name>
    <dbReference type="NCBI Taxonomy" id="117903"/>
    <lineage>
        <taxon>Eukaryota</taxon>
        <taxon>Metazoa</taxon>
        <taxon>Spiralia</taxon>
        <taxon>Lophotrochozoa</taxon>
        <taxon>Platyhelminthes</taxon>
        <taxon>Monogenea</taxon>
        <taxon>Polyopisthocotylea</taxon>
        <taxon>Polystomatidea</taxon>
        <taxon>Polystomatidae</taxon>
        <taxon>Protopolystoma</taxon>
    </lineage>
</organism>
<name>A0A3S5CK86_9PLAT</name>
<evidence type="ECO:0000313" key="2">
    <source>
        <dbReference type="Proteomes" id="UP000784294"/>
    </source>
</evidence>
<protein>
    <submittedName>
        <fullName evidence="1">Uncharacterized protein</fullName>
    </submittedName>
</protein>
<keyword evidence="2" id="KW-1185">Reference proteome</keyword>
<sequence length="112" mass="12155">MRPVLACSLPSSGGLAPLPSSFCISTGACDEFLDGLPVTFNPNLVDRRHLGAASGDMEFQHQYQHHPQQQQQVCFAAFSGQRRKPPKVIAGRYLLGETIGRGSYGKVGRNLL</sequence>
<gene>
    <name evidence="1" type="ORF">PXEA_LOCUS8610</name>
</gene>
<dbReference type="OrthoDB" id="68483at2759"/>
<dbReference type="AlphaFoldDB" id="A0A3S5CK86"/>
<evidence type="ECO:0000313" key="1">
    <source>
        <dbReference type="EMBL" id="VEL15170.1"/>
    </source>
</evidence>
<dbReference type="EMBL" id="CAAALY010023709">
    <property type="protein sequence ID" value="VEL15170.1"/>
    <property type="molecule type" value="Genomic_DNA"/>
</dbReference>
<reference evidence="1" key="1">
    <citation type="submission" date="2018-11" db="EMBL/GenBank/DDBJ databases">
        <authorList>
            <consortium name="Pathogen Informatics"/>
        </authorList>
    </citation>
    <scope>NUCLEOTIDE SEQUENCE</scope>
</reference>
<accession>A0A3S5CK86</accession>
<dbReference type="Proteomes" id="UP000784294">
    <property type="component" value="Unassembled WGS sequence"/>
</dbReference>
<proteinExistence type="predicted"/>